<accession>A0A3N4L0S9</accession>
<dbReference type="SUPFAM" id="SSF56112">
    <property type="entry name" value="Protein kinase-like (PK-like)"/>
    <property type="match status" value="1"/>
</dbReference>
<proteinExistence type="predicted"/>
<dbReference type="OrthoDB" id="5210591at2759"/>
<reference evidence="2 3" key="1">
    <citation type="journal article" date="2018" name="Nat. Ecol. Evol.">
        <title>Pezizomycetes genomes reveal the molecular basis of ectomycorrhizal truffle lifestyle.</title>
        <authorList>
            <person name="Murat C."/>
            <person name="Payen T."/>
            <person name="Noel B."/>
            <person name="Kuo A."/>
            <person name="Morin E."/>
            <person name="Chen J."/>
            <person name="Kohler A."/>
            <person name="Krizsan K."/>
            <person name="Balestrini R."/>
            <person name="Da Silva C."/>
            <person name="Montanini B."/>
            <person name="Hainaut M."/>
            <person name="Levati E."/>
            <person name="Barry K.W."/>
            <person name="Belfiori B."/>
            <person name="Cichocki N."/>
            <person name="Clum A."/>
            <person name="Dockter R.B."/>
            <person name="Fauchery L."/>
            <person name="Guy J."/>
            <person name="Iotti M."/>
            <person name="Le Tacon F."/>
            <person name="Lindquist E.A."/>
            <person name="Lipzen A."/>
            <person name="Malagnac F."/>
            <person name="Mello A."/>
            <person name="Molinier V."/>
            <person name="Miyauchi S."/>
            <person name="Poulain J."/>
            <person name="Riccioni C."/>
            <person name="Rubini A."/>
            <person name="Sitrit Y."/>
            <person name="Splivallo R."/>
            <person name="Traeger S."/>
            <person name="Wang M."/>
            <person name="Zifcakova L."/>
            <person name="Wipf D."/>
            <person name="Zambonelli A."/>
            <person name="Paolocci F."/>
            <person name="Nowrousian M."/>
            <person name="Ottonello S."/>
            <person name="Baldrian P."/>
            <person name="Spatafora J.W."/>
            <person name="Henrissat B."/>
            <person name="Nagy L.G."/>
            <person name="Aury J.M."/>
            <person name="Wincker P."/>
            <person name="Grigoriev I.V."/>
            <person name="Bonfante P."/>
            <person name="Martin F.M."/>
        </authorList>
    </citation>
    <scope>NUCLEOTIDE SEQUENCE [LARGE SCALE GENOMIC DNA]</scope>
    <source>
        <strain evidence="2 3">CCBAS932</strain>
    </source>
</reference>
<feature type="domain" description="Aminoglycoside phosphotransferase" evidence="1">
    <location>
        <begin position="22"/>
        <end position="240"/>
    </location>
</feature>
<keyword evidence="2" id="KW-0808">Transferase</keyword>
<dbReference type="InterPro" id="IPR002575">
    <property type="entry name" value="Aminoglycoside_PTrfase"/>
</dbReference>
<sequence length="315" mass="35666">MSEAQKIIDTAFPSNSQPIISITELLDGAYNTSYLIELQGGSKYVLKIAPPPDVRVLRYENYILEAEASALQLIREKSSVPVPELVIYDDTCEILDSPYILMTYLPGVTLDKLRPTLSKSESDAIDHSVGQHMHQLGHAPAADRKCFGRGVDKAKLYTSWRECFLALTEAILRDGEDMLVLLPYEQLRQQFRKWAYTLDEVVQPQLAVLDFGDGSVLVDPQTKKVTGIIDFERAGWFDPLLSAAFRGPSAAFVEGYGKDVLDTRNKRCRLLMYSCYYSTIKIVETYYHQAEDSNEMEERKNLIKCLNSLVNWTAE</sequence>
<evidence type="ECO:0000259" key="1">
    <source>
        <dbReference type="Pfam" id="PF01636"/>
    </source>
</evidence>
<dbReference type="PANTHER" id="PTHR21310">
    <property type="entry name" value="AMINOGLYCOSIDE PHOSPHOTRANSFERASE-RELATED-RELATED"/>
    <property type="match status" value="1"/>
</dbReference>
<dbReference type="EMBL" id="ML119114">
    <property type="protein sequence ID" value="RPB15279.1"/>
    <property type="molecule type" value="Genomic_DNA"/>
</dbReference>
<dbReference type="PANTHER" id="PTHR21310:SF59">
    <property type="entry name" value="AMINOGLYCOSIDE PHOSPHOTRANSFERASE DOMAIN-CONTAINING PROTEIN"/>
    <property type="match status" value="1"/>
</dbReference>
<dbReference type="InParanoid" id="A0A3N4L0S9"/>
<evidence type="ECO:0000313" key="3">
    <source>
        <dbReference type="Proteomes" id="UP000277580"/>
    </source>
</evidence>
<dbReference type="Proteomes" id="UP000277580">
    <property type="component" value="Unassembled WGS sequence"/>
</dbReference>
<organism evidence="2 3">
    <name type="scientific">Morchella conica CCBAS932</name>
    <dbReference type="NCBI Taxonomy" id="1392247"/>
    <lineage>
        <taxon>Eukaryota</taxon>
        <taxon>Fungi</taxon>
        <taxon>Dikarya</taxon>
        <taxon>Ascomycota</taxon>
        <taxon>Pezizomycotina</taxon>
        <taxon>Pezizomycetes</taxon>
        <taxon>Pezizales</taxon>
        <taxon>Morchellaceae</taxon>
        <taxon>Morchella</taxon>
    </lineage>
</organism>
<dbReference type="Gene3D" id="3.90.1200.10">
    <property type="match status" value="1"/>
</dbReference>
<name>A0A3N4L0S9_9PEZI</name>
<protein>
    <submittedName>
        <fullName evidence="2">Kinase-like protein</fullName>
    </submittedName>
</protein>
<evidence type="ECO:0000313" key="2">
    <source>
        <dbReference type="EMBL" id="RPB15279.1"/>
    </source>
</evidence>
<keyword evidence="3" id="KW-1185">Reference proteome</keyword>
<dbReference type="Gene3D" id="3.30.200.20">
    <property type="entry name" value="Phosphorylase Kinase, domain 1"/>
    <property type="match status" value="1"/>
</dbReference>
<dbReference type="GO" id="GO:0016301">
    <property type="term" value="F:kinase activity"/>
    <property type="evidence" value="ECO:0007669"/>
    <property type="project" value="UniProtKB-KW"/>
</dbReference>
<dbReference type="InterPro" id="IPR051678">
    <property type="entry name" value="AGP_Transferase"/>
</dbReference>
<dbReference type="AlphaFoldDB" id="A0A3N4L0S9"/>
<dbReference type="STRING" id="1392247.A0A3N4L0S9"/>
<keyword evidence="2" id="KW-0418">Kinase</keyword>
<dbReference type="InterPro" id="IPR011009">
    <property type="entry name" value="Kinase-like_dom_sf"/>
</dbReference>
<gene>
    <name evidence="2" type="ORF">P167DRAFT_483357</name>
</gene>
<dbReference type="Pfam" id="PF01636">
    <property type="entry name" value="APH"/>
    <property type="match status" value="1"/>
</dbReference>